<organism evidence="10 11">
    <name type="scientific">Candidatus Kerfeldbacteria bacterium CG08_land_8_20_14_0_20_40_16</name>
    <dbReference type="NCBI Taxonomy" id="2014244"/>
    <lineage>
        <taxon>Bacteria</taxon>
        <taxon>Candidatus Kerfeldiibacteriota</taxon>
    </lineage>
</organism>
<dbReference type="PANTHER" id="PTHR11655:SF14">
    <property type="entry name" value="LARGE RIBOSOMAL SUBUNIT PROTEIN UL6M"/>
    <property type="match status" value="1"/>
</dbReference>
<dbReference type="AlphaFoldDB" id="A0A2H0YVC8"/>
<dbReference type="Proteomes" id="UP000231542">
    <property type="component" value="Unassembled WGS sequence"/>
</dbReference>
<evidence type="ECO:0000313" key="11">
    <source>
        <dbReference type="Proteomes" id="UP000231542"/>
    </source>
</evidence>
<dbReference type="EMBL" id="PEXU01000049">
    <property type="protein sequence ID" value="PIS42259.1"/>
    <property type="molecule type" value="Genomic_DNA"/>
</dbReference>
<comment type="caution">
    <text evidence="10">The sequence shown here is derived from an EMBL/GenBank/DDBJ whole genome shotgun (WGS) entry which is preliminary data.</text>
</comment>
<dbReference type="InterPro" id="IPR019906">
    <property type="entry name" value="Ribosomal_uL6_bac-type"/>
</dbReference>
<dbReference type="SUPFAM" id="SSF56053">
    <property type="entry name" value="Ribosomal protein L6"/>
    <property type="match status" value="2"/>
</dbReference>
<accession>A0A2H0YVC8</accession>
<evidence type="ECO:0000256" key="4">
    <source>
        <dbReference type="ARBA" id="ARBA00022980"/>
    </source>
</evidence>
<evidence type="ECO:0000256" key="8">
    <source>
        <dbReference type="RuleBase" id="RU003870"/>
    </source>
</evidence>
<feature type="domain" description="Large ribosomal subunit protein uL6 alpha-beta" evidence="9">
    <location>
        <begin position="11"/>
        <end position="83"/>
    </location>
</feature>
<sequence>MSRVGKNPIKIPEKVTVEINGRKVKVKGPKGELFQELPPLVSLVQKEQHLQVSVPDSQIKSNRALWGLTRVLVANMIEGVINGFEKKLEINGIGFKAEVKNRKLILNVGFSHPVEFELPEGIEGKVEKNIIIISGIDKQLVGDTAARIRNIKKPEPYKGKGIKYVEEIIRRKAGKIAKGAEGKA</sequence>
<dbReference type="PIRSF" id="PIRSF002162">
    <property type="entry name" value="Ribosomal_L6"/>
    <property type="match status" value="1"/>
</dbReference>
<comment type="function">
    <text evidence="6 8">This protein binds to the 23S rRNA, and is important in its secondary structure. It is located near the subunit interface in the base of the L7/L12 stalk, and near the tRNA binding site of the peptidyltransferase center.</text>
</comment>
<reference evidence="10 11" key="1">
    <citation type="submission" date="2017-09" db="EMBL/GenBank/DDBJ databases">
        <title>Depth-based differentiation of microbial function through sediment-hosted aquifers and enrichment of novel symbionts in the deep terrestrial subsurface.</title>
        <authorList>
            <person name="Probst A.J."/>
            <person name="Ladd B."/>
            <person name="Jarett J.K."/>
            <person name="Geller-Mcgrath D.E."/>
            <person name="Sieber C.M."/>
            <person name="Emerson J.B."/>
            <person name="Anantharaman K."/>
            <person name="Thomas B.C."/>
            <person name="Malmstrom R."/>
            <person name="Stieglmeier M."/>
            <person name="Klingl A."/>
            <person name="Woyke T."/>
            <person name="Ryan C.M."/>
            <person name="Banfield J.F."/>
        </authorList>
    </citation>
    <scope>NUCLEOTIDE SEQUENCE [LARGE SCALE GENOMIC DNA]</scope>
    <source>
        <strain evidence="10">CG08_land_8_20_14_0_20_40_16</strain>
    </source>
</reference>
<dbReference type="FunFam" id="3.90.930.12:FF:000002">
    <property type="entry name" value="50S ribosomal protein L6"/>
    <property type="match status" value="1"/>
</dbReference>
<dbReference type="GO" id="GO:0022625">
    <property type="term" value="C:cytosolic large ribosomal subunit"/>
    <property type="evidence" value="ECO:0007669"/>
    <property type="project" value="UniProtKB-UniRule"/>
</dbReference>
<evidence type="ECO:0000256" key="1">
    <source>
        <dbReference type="ARBA" id="ARBA00009356"/>
    </source>
</evidence>
<proteinExistence type="inferred from homology"/>
<keyword evidence="3 6" id="KW-0694">RNA-binding</keyword>
<dbReference type="PROSITE" id="PS00525">
    <property type="entry name" value="RIBOSOMAL_L6_1"/>
    <property type="match status" value="1"/>
</dbReference>
<evidence type="ECO:0000259" key="9">
    <source>
        <dbReference type="Pfam" id="PF00347"/>
    </source>
</evidence>
<keyword evidence="5 6" id="KW-0687">Ribonucleoprotein</keyword>
<dbReference type="GO" id="GO:0002181">
    <property type="term" value="P:cytoplasmic translation"/>
    <property type="evidence" value="ECO:0007669"/>
    <property type="project" value="TreeGrafter"/>
</dbReference>
<dbReference type="GO" id="GO:0003735">
    <property type="term" value="F:structural constituent of ribosome"/>
    <property type="evidence" value="ECO:0007669"/>
    <property type="project" value="UniProtKB-UniRule"/>
</dbReference>
<keyword evidence="4 6" id="KW-0689">Ribosomal protein</keyword>
<dbReference type="InterPro" id="IPR002358">
    <property type="entry name" value="Ribosomal_uL6_CS"/>
</dbReference>
<feature type="domain" description="Large ribosomal subunit protein uL6 alpha-beta" evidence="9">
    <location>
        <begin position="92"/>
        <end position="164"/>
    </location>
</feature>
<name>A0A2H0YVC8_9BACT</name>
<dbReference type="PANTHER" id="PTHR11655">
    <property type="entry name" value="60S/50S RIBOSOMAL PROTEIN L6/L9"/>
    <property type="match status" value="1"/>
</dbReference>
<evidence type="ECO:0000256" key="2">
    <source>
        <dbReference type="ARBA" id="ARBA00022730"/>
    </source>
</evidence>
<dbReference type="InterPro" id="IPR020040">
    <property type="entry name" value="Ribosomal_uL6_a/b-dom"/>
</dbReference>
<protein>
    <recommendedName>
        <fullName evidence="6">Large ribosomal subunit protein uL6</fullName>
    </recommendedName>
</protein>
<keyword evidence="2 6" id="KW-0699">rRNA-binding</keyword>
<dbReference type="HAMAP" id="MF_01365_B">
    <property type="entry name" value="Ribosomal_uL6_B"/>
    <property type="match status" value="1"/>
</dbReference>
<evidence type="ECO:0000256" key="6">
    <source>
        <dbReference type="HAMAP-Rule" id="MF_01365"/>
    </source>
</evidence>
<dbReference type="FunFam" id="3.90.930.12:FF:000001">
    <property type="entry name" value="50S ribosomal protein L6"/>
    <property type="match status" value="1"/>
</dbReference>
<gene>
    <name evidence="6" type="primary">rplF</name>
    <name evidence="10" type="ORF">COT24_04320</name>
</gene>
<evidence type="ECO:0000256" key="5">
    <source>
        <dbReference type="ARBA" id="ARBA00023274"/>
    </source>
</evidence>
<evidence type="ECO:0000256" key="7">
    <source>
        <dbReference type="RuleBase" id="RU003869"/>
    </source>
</evidence>
<comment type="similarity">
    <text evidence="1 6 7">Belongs to the universal ribosomal protein uL6 family.</text>
</comment>
<dbReference type="Gene3D" id="3.90.930.12">
    <property type="entry name" value="Ribosomal protein L6, alpha-beta domain"/>
    <property type="match status" value="2"/>
</dbReference>
<dbReference type="GO" id="GO:0019843">
    <property type="term" value="F:rRNA binding"/>
    <property type="evidence" value="ECO:0007669"/>
    <property type="project" value="UniProtKB-UniRule"/>
</dbReference>
<dbReference type="InterPro" id="IPR036789">
    <property type="entry name" value="Ribosomal_uL6-like_a/b-dom_sf"/>
</dbReference>
<dbReference type="Pfam" id="PF00347">
    <property type="entry name" value="Ribosomal_L6"/>
    <property type="match status" value="2"/>
</dbReference>
<evidence type="ECO:0000313" key="10">
    <source>
        <dbReference type="EMBL" id="PIS42259.1"/>
    </source>
</evidence>
<dbReference type="NCBIfam" id="TIGR03654">
    <property type="entry name" value="L6_bact"/>
    <property type="match status" value="1"/>
</dbReference>
<dbReference type="PRINTS" id="PR00059">
    <property type="entry name" value="RIBOSOMALL6"/>
</dbReference>
<dbReference type="InterPro" id="IPR000702">
    <property type="entry name" value="Ribosomal_uL6-like"/>
</dbReference>
<comment type="subunit">
    <text evidence="6">Part of the 50S ribosomal subunit.</text>
</comment>
<evidence type="ECO:0000256" key="3">
    <source>
        <dbReference type="ARBA" id="ARBA00022884"/>
    </source>
</evidence>